<protein>
    <submittedName>
        <fullName evidence="2">Class I SAM-dependent methyltransferase</fullName>
    </submittedName>
</protein>
<dbReference type="InterPro" id="IPR029063">
    <property type="entry name" value="SAM-dependent_MTases_sf"/>
</dbReference>
<keyword evidence="2" id="KW-0489">Methyltransferase</keyword>
<evidence type="ECO:0000313" key="3">
    <source>
        <dbReference type="Proteomes" id="UP001069802"/>
    </source>
</evidence>
<evidence type="ECO:0000313" key="2">
    <source>
        <dbReference type="EMBL" id="MCZ4281023.1"/>
    </source>
</evidence>
<dbReference type="EMBL" id="JAPWGY010000003">
    <property type="protein sequence ID" value="MCZ4281023.1"/>
    <property type="molecule type" value="Genomic_DNA"/>
</dbReference>
<dbReference type="RefSeq" id="WP_269423206.1">
    <property type="nucleotide sequence ID" value="NZ_JAPWGY010000003.1"/>
</dbReference>
<feature type="domain" description="Methyltransferase type 12" evidence="1">
    <location>
        <begin position="62"/>
        <end position="164"/>
    </location>
</feature>
<dbReference type="InterPro" id="IPR013217">
    <property type="entry name" value="Methyltransf_12"/>
</dbReference>
<keyword evidence="3" id="KW-1185">Reference proteome</keyword>
<dbReference type="GO" id="GO:0008168">
    <property type="term" value="F:methyltransferase activity"/>
    <property type="evidence" value="ECO:0007669"/>
    <property type="project" value="UniProtKB-KW"/>
</dbReference>
<comment type="caution">
    <text evidence="2">The sequence shown here is derived from an EMBL/GenBank/DDBJ whole genome shotgun (WGS) entry which is preliminary data.</text>
</comment>
<dbReference type="Proteomes" id="UP001069802">
    <property type="component" value="Unassembled WGS sequence"/>
</dbReference>
<dbReference type="Gene3D" id="3.40.50.150">
    <property type="entry name" value="Vaccinia Virus protein VP39"/>
    <property type="match status" value="1"/>
</dbReference>
<name>A0ABT4LIV4_9PROT</name>
<dbReference type="GO" id="GO:0032259">
    <property type="term" value="P:methylation"/>
    <property type="evidence" value="ECO:0007669"/>
    <property type="project" value="UniProtKB-KW"/>
</dbReference>
<proteinExistence type="predicted"/>
<dbReference type="SUPFAM" id="SSF53335">
    <property type="entry name" value="S-adenosyl-L-methionine-dependent methyltransferases"/>
    <property type="match status" value="1"/>
</dbReference>
<dbReference type="Pfam" id="PF08242">
    <property type="entry name" value="Methyltransf_12"/>
    <property type="match status" value="1"/>
</dbReference>
<dbReference type="CDD" id="cd02440">
    <property type="entry name" value="AdoMet_MTases"/>
    <property type="match status" value="1"/>
</dbReference>
<accession>A0ABT4LIV4</accession>
<keyword evidence="2" id="KW-0808">Transferase</keyword>
<reference evidence="2" key="1">
    <citation type="submission" date="2022-12" db="EMBL/GenBank/DDBJ databases">
        <title>Bacterial isolates from different developmental stages of Nematostella vectensis.</title>
        <authorList>
            <person name="Fraune S."/>
        </authorList>
    </citation>
    <scope>NUCLEOTIDE SEQUENCE</scope>
    <source>
        <strain evidence="2">G21630-S1</strain>
    </source>
</reference>
<sequence length="425" mass="47561">MSKSSFQPAVQDQYEAYPYPARNPADEKNRLITGSPSNLAELNHYLFLGQRDFSLPFRALVAGGGTGDAAIMLAQQLADASPDGKGFKNQVTYLDLSSASRRVAEDRAKVRGLQNIQFLNGSLLDLPHMELDPFDYIDCCGVLHHLDKPEAGLKSLCSVLKQDGGMGLMVYGQYGRDGVYPLQSLLRELTQTTEKLSDKVKLTRRLLEKLPASNNFRRNPFLIDHKASDAELVDLLLHSCDRAYTVPQLVELVASSDLNLVGLIEPIRYQLETYLKDPVLLRAAENLDGMTRAAMAEKIASNIKMHVFYVTRQEDTVAKLEETQTSAESVIPVLREMNAVQLAASLKKSPQLKTSLEGVPITLQLPRLAAAIAQRCDGHKNLKAIFEELKILDERLEWNVFVTQFKLFYQAFNSLNHLFLKHTTR</sequence>
<gene>
    <name evidence="2" type="ORF">O4H49_09560</name>
</gene>
<organism evidence="2 3">
    <name type="scientific">Kiloniella laminariae</name>
    <dbReference type="NCBI Taxonomy" id="454162"/>
    <lineage>
        <taxon>Bacteria</taxon>
        <taxon>Pseudomonadati</taxon>
        <taxon>Pseudomonadota</taxon>
        <taxon>Alphaproteobacteria</taxon>
        <taxon>Rhodospirillales</taxon>
        <taxon>Kiloniellaceae</taxon>
        <taxon>Kiloniella</taxon>
    </lineage>
</organism>
<evidence type="ECO:0000259" key="1">
    <source>
        <dbReference type="Pfam" id="PF08242"/>
    </source>
</evidence>